<organism evidence="1 2">
    <name type="scientific">Candidatus Polarisedimenticola svalbardensis</name>
    <dbReference type="NCBI Taxonomy" id="2886004"/>
    <lineage>
        <taxon>Bacteria</taxon>
        <taxon>Pseudomonadati</taxon>
        <taxon>Acidobacteriota</taxon>
        <taxon>Candidatus Polarisedimenticolia</taxon>
        <taxon>Candidatus Polarisedimenticolales</taxon>
        <taxon>Candidatus Polarisedimenticolaceae</taxon>
        <taxon>Candidatus Polarisedimenticola</taxon>
    </lineage>
</organism>
<dbReference type="AlphaFoldDB" id="A0A8J7CBQ5"/>
<proteinExistence type="predicted"/>
<dbReference type="GO" id="GO:0008967">
    <property type="term" value="F:phosphoglycolate phosphatase activity"/>
    <property type="evidence" value="ECO:0007669"/>
    <property type="project" value="TreeGrafter"/>
</dbReference>
<sequence length="224" mass="23803">MSSVKGVVFDLDGTLVDSYTAITDSLNHARAGWDMPALPESEVRLQVGRGLEALIADLVGPGRVEEGVIRFRERYAEVYASGTRILDGVAETLEQLSRGGYRMAVASNKPARFTGPILEHFGLALLFDAVEGPDTAGATKPDPEMIRRCLRAMDVTNDEAIYVGDMVLDVESGQAADVGVVLVAGGSSSVENLCDTGRPVLDSIRQLPKLLPLCGTASAQPEVT</sequence>
<dbReference type="InterPro" id="IPR006439">
    <property type="entry name" value="HAD-SF_hydro_IA"/>
</dbReference>
<dbReference type="SFLD" id="SFLDG01135">
    <property type="entry name" value="C1.5.6:_HAD__Beta-PGM__Phospha"/>
    <property type="match status" value="1"/>
</dbReference>
<dbReference type="PANTHER" id="PTHR43434:SF24">
    <property type="entry name" value="HYDROLASE-RELATED"/>
    <property type="match status" value="1"/>
</dbReference>
<dbReference type="NCBIfam" id="TIGR01549">
    <property type="entry name" value="HAD-SF-IA-v1"/>
    <property type="match status" value="1"/>
</dbReference>
<dbReference type="SFLD" id="SFLDG01129">
    <property type="entry name" value="C1.5:_HAD__Beta-PGM__Phosphata"/>
    <property type="match status" value="1"/>
</dbReference>
<keyword evidence="1" id="KW-0378">Hydrolase</keyword>
<dbReference type="EMBL" id="JACXWD010000001">
    <property type="protein sequence ID" value="MBD3866552.1"/>
    <property type="molecule type" value="Genomic_DNA"/>
</dbReference>
<dbReference type="GO" id="GO:0005829">
    <property type="term" value="C:cytosol"/>
    <property type="evidence" value="ECO:0007669"/>
    <property type="project" value="TreeGrafter"/>
</dbReference>
<dbReference type="PRINTS" id="PR00413">
    <property type="entry name" value="HADHALOGNASE"/>
</dbReference>
<accession>A0A8J7CBQ5</accession>
<dbReference type="SUPFAM" id="SSF56784">
    <property type="entry name" value="HAD-like"/>
    <property type="match status" value="1"/>
</dbReference>
<reference evidence="1 2" key="1">
    <citation type="submission" date="2020-08" db="EMBL/GenBank/DDBJ databases">
        <title>Acidobacteriota in marine sediments use diverse sulfur dissimilation pathways.</title>
        <authorList>
            <person name="Wasmund K."/>
        </authorList>
    </citation>
    <scope>NUCLEOTIDE SEQUENCE [LARGE SCALE GENOMIC DNA]</scope>
    <source>
        <strain evidence="1">MAG AM4</strain>
    </source>
</reference>
<comment type="caution">
    <text evidence="1">The sequence shown here is derived from an EMBL/GenBank/DDBJ whole genome shotgun (WGS) entry which is preliminary data.</text>
</comment>
<evidence type="ECO:0000313" key="1">
    <source>
        <dbReference type="EMBL" id="MBD3866552.1"/>
    </source>
</evidence>
<dbReference type="InterPro" id="IPR041492">
    <property type="entry name" value="HAD_2"/>
</dbReference>
<dbReference type="Proteomes" id="UP000648239">
    <property type="component" value="Unassembled WGS sequence"/>
</dbReference>
<dbReference type="PANTHER" id="PTHR43434">
    <property type="entry name" value="PHOSPHOGLYCOLATE PHOSPHATASE"/>
    <property type="match status" value="1"/>
</dbReference>
<dbReference type="InterPro" id="IPR023214">
    <property type="entry name" value="HAD_sf"/>
</dbReference>
<dbReference type="NCBIfam" id="TIGR01509">
    <property type="entry name" value="HAD-SF-IA-v3"/>
    <property type="match status" value="1"/>
</dbReference>
<dbReference type="InterPro" id="IPR023198">
    <property type="entry name" value="PGP-like_dom2"/>
</dbReference>
<dbReference type="Pfam" id="PF13419">
    <property type="entry name" value="HAD_2"/>
    <property type="match status" value="1"/>
</dbReference>
<gene>
    <name evidence="1" type="ORF">IFK94_00355</name>
</gene>
<dbReference type="Gene3D" id="1.10.150.240">
    <property type="entry name" value="Putative phosphatase, domain 2"/>
    <property type="match status" value="1"/>
</dbReference>
<evidence type="ECO:0000313" key="2">
    <source>
        <dbReference type="Proteomes" id="UP000648239"/>
    </source>
</evidence>
<dbReference type="InterPro" id="IPR050155">
    <property type="entry name" value="HAD-like_hydrolase_sf"/>
</dbReference>
<dbReference type="InterPro" id="IPR036412">
    <property type="entry name" value="HAD-like_sf"/>
</dbReference>
<name>A0A8J7CBQ5_9BACT</name>
<dbReference type="SFLD" id="SFLDS00003">
    <property type="entry name" value="Haloacid_Dehalogenase"/>
    <property type="match status" value="1"/>
</dbReference>
<dbReference type="GO" id="GO:0006281">
    <property type="term" value="P:DNA repair"/>
    <property type="evidence" value="ECO:0007669"/>
    <property type="project" value="TreeGrafter"/>
</dbReference>
<dbReference type="Gene3D" id="3.40.50.1000">
    <property type="entry name" value="HAD superfamily/HAD-like"/>
    <property type="match status" value="1"/>
</dbReference>
<protein>
    <submittedName>
        <fullName evidence="1">HAD-IA family hydrolase</fullName>
    </submittedName>
</protein>